<feature type="repeat" description="TPR" evidence="3">
    <location>
        <begin position="326"/>
        <end position="359"/>
    </location>
</feature>
<dbReference type="HOGENOM" id="CLU_665366_0_0_3"/>
<evidence type="ECO:0000256" key="1">
    <source>
        <dbReference type="ARBA" id="ARBA00022737"/>
    </source>
</evidence>
<reference evidence="5" key="1">
    <citation type="submission" date="2006-06" db="EMBL/GenBank/DDBJ databases">
        <title>Complete sequence of Trichodesmium erythraeum IMS101.</title>
        <authorList>
            <consortium name="US DOE Joint Genome Institute"/>
            <person name="Copeland A."/>
            <person name="Lucas S."/>
            <person name="Lapidus A."/>
            <person name="Barry K."/>
            <person name="Detter J.C."/>
            <person name="Glavina del Rio T."/>
            <person name="Hammon N."/>
            <person name="Israni S."/>
            <person name="Dalin E."/>
            <person name="Tice H."/>
            <person name="Pitluck S."/>
            <person name="Kiss H."/>
            <person name="Munk A.C."/>
            <person name="Brettin T."/>
            <person name="Bruce D."/>
            <person name="Han C."/>
            <person name="Tapia R."/>
            <person name="Gilna P."/>
            <person name="Schmutz J."/>
            <person name="Larimer F."/>
            <person name="Land M."/>
            <person name="Hauser L."/>
            <person name="Kyrpides N."/>
            <person name="Kim E."/>
            <person name="Richardson P."/>
        </authorList>
    </citation>
    <scope>NUCLEOTIDE SEQUENCE [LARGE SCALE GENOMIC DNA]</scope>
    <source>
        <strain evidence="5">IMS101</strain>
    </source>
</reference>
<dbReference type="PROSITE" id="PS50005">
    <property type="entry name" value="TPR"/>
    <property type="match status" value="6"/>
</dbReference>
<keyword evidence="4" id="KW-1133">Transmembrane helix</keyword>
<name>Q10VX6_TRIEI</name>
<dbReference type="SMART" id="SM00028">
    <property type="entry name" value="TPR"/>
    <property type="match status" value="6"/>
</dbReference>
<dbReference type="NCBIfam" id="NF047558">
    <property type="entry name" value="TPR_END_plus"/>
    <property type="match status" value="1"/>
</dbReference>
<feature type="repeat" description="TPR" evidence="3">
    <location>
        <begin position="292"/>
        <end position="325"/>
    </location>
</feature>
<dbReference type="EMBL" id="CP000393">
    <property type="protein sequence ID" value="ABG53598.1"/>
    <property type="molecule type" value="Genomic_DNA"/>
</dbReference>
<organism evidence="5">
    <name type="scientific">Trichodesmium erythraeum (strain IMS101)</name>
    <dbReference type="NCBI Taxonomy" id="203124"/>
    <lineage>
        <taxon>Bacteria</taxon>
        <taxon>Bacillati</taxon>
        <taxon>Cyanobacteriota</taxon>
        <taxon>Cyanophyceae</taxon>
        <taxon>Oscillatoriophycideae</taxon>
        <taxon>Oscillatoriales</taxon>
        <taxon>Microcoleaceae</taxon>
        <taxon>Trichodesmium</taxon>
    </lineage>
</organism>
<dbReference type="SUPFAM" id="SSF48452">
    <property type="entry name" value="TPR-like"/>
    <property type="match status" value="1"/>
</dbReference>
<dbReference type="PROSITE" id="PS50293">
    <property type="entry name" value="TPR_REGION"/>
    <property type="match status" value="1"/>
</dbReference>
<dbReference type="Gene3D" id="1.25.40.10">
    <property type="entry name" value="Tetratricopeptide repeat domain"/>
    <property type="match status" value="2"/>
</dbReference>
<proteinExistence type="predicted"/>
<feature type="repeat" description="TPR" evidence="3">
    <location>
        <begin position="258"/>
        <end position="291"/>
    </location>
</feature>
<keyword evidence="4" id="KW-0472">Membrane</keyword>
<dbReference type="OrthoDB" id="439924at2"/>
<feature type="transmembrane region" description="Helical" evidence="4">
    <location>
        <begin position="123"/>
        <end position="147"/>
    </location>
</feature>
<dbReference type="InterPro" id="IPR051685">
    <property type="entry name" value="Ycf3/AcsC/BcsC/TPR_MFPF"/>
</dbReference>
<dbReference type="InterPro" id="IPR011990">
    <property type="entry name" value="TPR-like_helical_dom_sf"/>
</dbReference>
<keyword evidence="2 3" id="KW-0802">TPR repeat</keyword>
<protein>
    <submittedName>
        <fullName evidence="5">TPR repeat</fullName>
    </submittedName>
</protein>
<evidence type="ECO:0000256" key="4">
    <source>
        <dbReference type="SAM" id="Phobius"/>
    </source>
</evidence>
<evidence type="ECO:0000256" key="3">
    <source>
        <dbReference type="PROSITE-ProRule" id="PRU00339"/>
    </source>
</evidence>
<evidence type="ECO:0000256" key="2">
    <source>
        <dbReference type="ARBA" id="ARBA00022803"/>
    </source>
</evidence>
<dbReference type="AlphaFoldDB" id="Q10VX6"/>
<feature type="repeat" description="TPR" evidence="3">
    <location>
        <begin position="394"/>
        <end position="427"/>
    </location>
</feature>
<gene>
    <name evidence="5" type="ordered locus">Tery_4626</name>
</gene>
<dbReference type="STRING" id="203124.Tery_4626"/>
<dbReference type="KEGG" id="ter:Tery_4626"/>
<feature type="repeat" description="TPR" evidence="3">
    <location>
        <begin position="360"/>
        <end position="393"/>
    </location>
</feature>
<accession>Q10VX6</accession>
<dbReference type="InterPro" id="IPR019734">
    <property type="entry name" value="TPR_rpt"/>
</dbReference>
<dbReference type="Pfam" id="PF13432">
    <property type="entry name" value="TPR_16"/>
    <property type="match status" value="2"/>
</dbReference>
<dbReference type="PANTHER" id="PTHR44943">
    <property type="entry name" value="CELLULOSE SYNTHASE OPERON PROTEIN C"/>
    <property type="match status" value="1"/>
</dbReference>
<dbReference type="PANTHER" id="PTHR44943:SF4">
    <property type="entry name" value="TPR REPEAT-CONTAINING PROTEIN MJ0798"/>
    <property type="match status" value="1"/>
</dbReference>
<keyword evidence="1" id="KW-0677">Repeat</keyword>
<dbReference type="Pfam" id="PF00515">
    <property type="entry name" value="TPR_1"/>
    <property type="match status" value="2"/>
</dbReference>
<dbReference type="RefSeq" id="WP_011613915.1">
    <property type="nucleotide sequence ID" value="NC_008312.1"/>
</dbReference>
<evidence type="ECO:0000313" key="5">
    <source>
        <dbReference type="EMBL" id="ABG53598.1"/>
    </source>
</evidence>
<keyword evidence="4" id="KW-0812">Transmembrane</keyword>
<feature type="repeat" description="TPR" evidence="3">
    <location>
        <begin position="224"/>
        <end position="257"/>
    </location>
</feature>
<dbReference type="eggNOG" id="COG0457">
    <property type="taxonomic scope" value="Bacteria"/>
</dbReference>
<sequence length="452" mass="52203">MKIIKGNRVKELRNFFCNQSLIISRKKIGWKIWGFRPNDNYFEKGYKGFTLSLLRLVSTLILTVIVSMSDSIAYGQNQSFDNYQKRKSLIFLSQNQEQVEDFKLREEIRDGVREEVDYTFRHAMSLLSVFLIVLTFFPASAAVWIWFLQAKLAHKVDVTKQEIDSFKYDTVSQLKQIIVDTQVILDELRVESGKAEEKIEQLQQDTLIQFSSEQGDNSEPLMMAKDYAKKADTFFFSGQFKEAINAYNQALKIHPKMADVWNNRGVALTRLKIFDEAISSYDRALQIRADYADAWNNRGVCLIELQHYQEAINSFEQGIKVKPDYADAWNNRGVCLAKIQKYQEAVKSYNQAIAIKNDYGDAWNNRGACLMKLGIYGEAIACFDNAVKIQPDFFSAWYNQARCYSLKGDVDMALKSFEKAVSLNGKKSQKMAKNEPDFDNIRDHELFQKLIV</sequence>